<reference evidence="1 2" key="1">
    <citation type="submission" date="2017-06" db="EMBL/GenBank/DDBJ databases">
        <title>Comparative genomic analysis of Ambrosia Fusariam Clade fungi.</title>
        <authorList>
            <person name="Stajich J.E."/>
            <person name="Carrillo J."/>
            <person name="Kijimoto T."/>
            <person name="Eskalen A."/>
            <person name="O'Donnell K."/>
            <person name="Kasson M."/>
        </authorList>
    </citation>
    <scope>NUCLEOTIDE SEQUENCE [LARGE SCALE GENOMIC DNA]</scope>
    <source>
        <strain evidence="1 2">NRRL62584</strain>
    </source>
</reference>
<accession>A0A428P6Y6</accession>
<proteinExistence type="predicted"/>
<name>A0A428P6Y6_9HYPO</name>
<protein>
    <submittedName>
        <fullName evidence="1">Uncharacterized protein</fullName>
    </submittedName>
</protein>
<comment type="caution">
    <text evidence="1">The sequence shown here is derived from an EMBL/GenBank/DDBJ whole genome shotgun (WGS) entry which is preliminary data.</text>
</comment>
<sequence length="113" mass="13071">MASEYQDAAALRTLTQANLRILFPLTPAIEVCVHWNDETIRAVVVDVTRLYWSELGGYRPNYLIHLEWKSKAEDPKGKLLEGHKMLFEETQTLLKERLLDRLRVCRLNTASST</sequence>
<dbReference type="Proteomes" id="UP000288168">
    <property type="component" value="Unassembled WGS sequence"/>
</dbReference>
<gene>
    <name evidence="1" type="ORF">CEP54_012737</name>
</gene>
<organism evidence="1 2">
    <name type="scientific">Fusarium duplospermum</name>
    <dbReference type="NCBI Taxonomy" id="1325734"/>
    <lineage>
        <taxon>Eukaryota</taxon>
        <taxon>Fungi</taxon>
        <taxon>Dikarya</taxon>
        <taxon>Ascomycota</taxon>
        <taxon>Pezizomycotina</taxon>
        <taxon>Sordariomycetes</taxon>
        <taxon>Hypocreomycetidae</taxon>
        <taxon>Hypocreales</taxon>
        <taxon>Nectriaceae</taxon>
        <taxon>Fusarium</taxon>
        <taxon>Fusarium solani species complex</taxon>
    </lineage>
</organism>
<evidence type="ECO:0000313" key="2">
    <source>
        <dbReference type="Proteomes" id="UP000288168"/>
    </source>
</evidence>
<evidence type="ECO:0000313" key="1">
    <source>
        <dbReference type="EMBL" id="RSL48798.1"/>
    </source>
</evidence>
<dbReference type="OrthoDB" id="4976098at2759"/>
<dbReference type="EMBL" id="NKCI01000190">
    <property type="protein sequence ID" value="RSL48798.1"/>
    <property type="molecule type" value="Genomic_DNA"/>
</dbReference>
<dbReference type="AlphaFoldDB" id="A0A428P6Y6"/>
<keyword evidence="2" id="KW-1185">Reference proteome</keyword>